<dbReference type="Proteomes" id="UP000821845">
    <property type="component" value="Chromosome 5"/>
</dbReference>
<gene>
    <name evidence="1" type="ORF">HPB50_021554</name>
</gene>
<evidence type="ECO:0000313" key="1">
    <source>
        <dbReference type="EMBL" id="KAH6931030.1"/>
    </source>
</evidence>
<protein>
    <submittedName>
        <fullName evidence="1">Uncharacterized protein</fullName>
    </submittedName>
</protein>
<accession>A0ACB7S8H8</accession>
<organism evidence="1 2">
    <name type="scientific">Hyalomma asiaticum</name>
    <name type="common">Tick</name>
    <dbReference type="NCBI Taxonomy" id="266040"/>
    <lineage>
        <taxon>Eukaryota</taxon>
        <taxon>Metazoa</taxon>
        <taxon>Ecdysozoa</taxon>
        <taxon>Arthropoda</taxon>
        <taxon>Chelicerata</taxon>
        <taxon>Arachnida</taxon>
        <taxon>Acari</taxon>
        <taxon>Parasitiformes</taxon>
        <taxon>Ixodida</taxon>
        <taxon>Ixodoidea</taxon>
        <taxon>Ixodidae</taxon>
        <taxon>Hyalomminae</taxon>
        <taxon>Hyalomma</taxon>
    </lineage>
</organism>
<reference evidence="1" key="1">
    <citation type="submission" date="2020-05" db="EMBL/GenBank/DDBJ databases">
        <title>Large-scale comparative analyses of tick genomes elucidate their genetic diversity and vector capacities.</title>
        <authorList>
            <person name="Jia N."/>
            <person name="Wang J."/>
            <person name="Shi W."/>
            <person name="Du L."/>
            <person name="Sun Y."/>
            <person name="Zhan W."/>
            <person name="Jiang J."/>
            <person name="Wang Q."/>
            <person name="Zhang B."/>
            <person name="Ji P."/>
            <person name="Sakyi L.B."/>
            <person name="Cui X."/>
            <person name="Yuan T."/>
            <person name="Jiang B."/>
            <person name="Yang W."/>
            <person name="Lam T.T.-Y."/>
            <person name="Chang Q."/>
            <person name="Ding S."/>
            <person name="Wang X."/>
            <person name="Zhu J."/>
            <person name="Ruan X."/>
            <person name="Zhao L."/>
            <person name="Wei J."/>
            <person name="Que T."/>
            <person name="Du C."/>
            <person name="Cheng J."/>
            <person name="Dai P."/>
            <person name="Han X."/>
            <person name="Huang E."/>
            <person name="Gao Y."/>
            <person name="Liu J."/>
            <person name="Shao H."/>
            <person name="Ye R."/>
            <person name="Li L."/>
            <person name="Wei W."/>
            <person name="Wang X."/>
            <person name="Wang C."/>
            <person name="Yang T."/>
            <person name="Huo Q."/>
            <person name="Li W."/>
            <person name="Guo W."/>
            <person name="Chen H."/>
            <person name="Zhou L."/>
            <person name="Ni X."/>
            <person name="Tian J."/>
            <person name="Zhou Y."/>
            <person name="Sheng Y."/>
            <person name="Liu T."/>
            <person name="Pan Y."/>
            <person name="Xia L."/>
            <person name="Li J."/>
            <person name="Zhao F."/>
            <person name="Cao W."/>
        </authorList>
    </citation>
    <scope>NUCLEOTIDE SEQUENCE</scope>
    <source>
        <strain evidence="1">Hyas-2018</strain>
    </source>
</reference>
<evidence type="ECO:0000313" key="2">
    <source>
        <dbReference type="Proteomes" id="UP000821845"/>
    </source>
</evidence>
<sequence>MNLSGTGTVTKSRLPKGLKLKDERQLREKGRGAMSQCVGTVSNICVTNCYDIKPILLASTHVGMEPLDECKRLSKKEQKKVPVKRPAVVAEYNTHMGVLTSVTMLSYYPTSMRIEKWTIRTLVFMVDVGVVNSWLLYKEDHRDLGTPKK</sequence>
<proteinExistence type="predicted"/>
<dbReference type="EMBL" id="CM023485">
    <property type="protein sequence ID" value="KAH6931030.1"/>
    <property type="molecule type" value="Genomic_DNA"/>
</dbReference>
<comment type="caution">
    <text evidence="1">The sequence shown here is derived from an EMBL/GenBank/DDBJ whole genome shotgun (WGS) entry which is preliminary data.</text>
</comment>
<keyword evidence="2" id="KW-1185">Reference proteome</keyword>
<name>A0ACB7S8H8_HYAAI</name>